<dbReference type="SUPFAM" id="SSF49464">
    <property type="entry name" value="Carboxypeptidase regulatory domain-like"/>
    <property type="match status" value="1"/>
</dbReference>
<sequence length="886" mass="98481">MKNYGPIRFFYFIRVGVRPARFFLLVLCLATLTVHAQDPLNKKLSVELQNELLKPALDKITKASGVNFTYTDDVAKSTLRISIRAKDKSLKWILNELLSGYPYSFAALGSEVLIRLELSGRKKAGVTADGAGILTAKYALSGIVTDAGTGETLIGGTIRVAELSRTIITNEYGFYSLALPRGTYTLVITAMGYRSRTAILAIKADTAQNFALDAYPRALEEIAINANRSQLLNGTQMGLEKINVSQTNDIPVLLGERDIVKTIQLLPGIKAAGEGSSGFYVRGGASDQNLVLLDEAPVYNASHLLGFFSTFNSDAIKNASIYKGSMPAQYGGRLSSVLDIKMNDGNNQRPAISGGIGLIASRLNVEAPIQKGKSSFLLSARRTYVDAFLKMVPDTATGDAKLYFYDVNAKANYQLGARDRLYVSGYFGKDLLGVEKIGGINWGNTTGTFRWNHIFGNRVFSNSSFIYSNYNYKINVGLGINEFIIFSQIRDWNFKEDVQWTPGAGNKLSFGVNSIYHTIKPGEISTKGNSGVLSEKLQNQYSLENAAYLSDTWDASDRLSLTFGLRASGFTILGKGDFYDVDAQGKITNITRYRKGEVVKTYYNLEPRAAAGLKLNATSSLKASYVRNVQNLHLISNSTSASPTDKWVASTNLVKPETADQLSLGYYREPEAGRYEFTVETYYKKMTNQIDYRGGADIFTNEPIETQLLYGKGRAYGVELLAKKKSGRLTGWVSYTLSKTERKINGINNDQWYNARQDRTHDIVVVAAYRASGKWTLSANWVFYTGDAVTFPAGKYSIDDQTVYYYTERNGYRMPAYQRLDLGATRQLKKSEKFSSEMVLGLYNAYGYNNAYRITFRDSKTNPNHTEALRTTLFKYVPSITYNFKF</sequence>
<dbReference type="RefSeq" id="WP_160906625.1">
    <property type="nucleotide sequence ID" value="NZ_WVHS01000002.1"/>
</dbReference>
<keyword evidence="7" id="KW-1185">Reference proteome</keyword>
<comment type="subcellular location">
    <subcellularLocation>
        <location evidence="1">Cell outer membrane</location>
    </subcellularLocation>
</comment>
<keyword evidence="6" id="KW-0675">Receptor</keyword>
<evidence type="ECO:0000256" key="2">
    <source>
        <dbReference type="ARBA" id="ARBA00023136"/>
    </source>
</evidence>
<dbReference type="EMBL" id="WVHS01000002">
    <property type="protein sequence ID" value="MXV15645.1"/>
    <property type="molecule type" value="Genomic_DNA"/>
</dbReference>
<dbReference type="InterPro" id="IPR012910">
    <property type="entry name" value="Plug_dom"/>
</dbReference>
<reference evidence="6 7" key="1">
    <citation type="submission" date="2019-11" db="EMBL/GenBank/DDBJ databases">
        <title>Pedobacter sp. HMF7056 Genome sequencing and assembly.</title>
        <authorList>
            <person name="Kang H."/>
            <person name="Kim H."/>
            <person name="Joh K."/>
        </authorList>
    </citation>
    <scope>NUCLEOTIDE SEQUENCE [LARGE SCALE GENOMIC DNA]</scope>
    <source>
        <strain evidence="6 7">HMF7056</strain>
    </source>
</reference>
<name>A0A7K1XXB0_9SPHI</name>
<dbReference type="SUPFAM" id="SSF56935">
    <property type="entry name" value="Porins"/>
    <property type="match status" value="1"/>
</dbReference>
<evidence type="ECO:0000313" key="6">
    <source>
        <dbReference type="EMBL" id="MXV15645.1"/>
    </source>
</evidence>
<evidence type="ECO:0000313" key="7">
    <source>
        <dbReference type="Proteomes" id="UP000451233"/>
    </source>
</evidence>
<dbReference type="Gene3D" id="2.60.40.1120">
    <property type="entry name" value="Carboxypeptidase-like, regulatory domain"/>
    <property type="match status" value="1"/>
</dbReference>
<dbReference type="Proteomes" id="UP000451233">
    <property type="component" value="Unassembled WGS sequence"/>
</dbReference>
<keyword evidence="3" id="KW-0998">Cell outer membrane</keyword>
<organism evidence="6 7">
    <name type="scientific">Hufsiella ginkgonis</name>
    <dbReference type="NCBI Taxonomy" id="2695274"/>
    <lineage>
        <taxon>Bacteria</taxon>
        <taxon>Pseudomonadati</taxon>
        <taxon>Bacteroidota</taxon>
        <taxon>Sphingobacteriia</taxon>
        <taxon>Sphingobacteriales</taxon>
        <taxon>Sphingobacteriaceae</taxon>
        <taxon>Hufsiella</taxon>
    </lineage>
</organism>
<protein>
    <submittedName>
        <fullName evidence="6">TonB-dependent receptor</fullName>
    </submittedName>
</protein>
<dbReference type="Gene3D" id="2.40.170.20">
    <property type="entry name" value="TonB-dependent receptor, beta-barrel domain"/>
    <property type="match status" value="1"/>
</dbReference>
<dbReference type="Pfam" id="PF07715">
    <property type="entry name" value="Plug"/>
    <property type="match status" value="1"/>
</dbReference>
<dbReference type="InterPro" id="IPR008969">
    <property type="entry name" value="CarboxyPept-like_regulatory"/>
</dbReference>
<dbReference type="InterPro" id="IPR037066">
    <property type="entry name" value="Plug_dom_sf"/>
</dbReference>
<evidence type="ECO:0000256" key="3">
    <source>
        <dbReference type="ARBA" id="ARBA00023237"/>
    </source>
</evidence>
<dbReference type="InterPro" id="IPR036942">
    <property type="entry name" value="Beta-barrel_TonB_sf"/>
</dbReference>
<keyword evidence="4" id="KW-0732">Signal</keyword>
<feature type="signal peptide" evidence="4">
    <location>
        <begin position="1"/>
        <end position="36"/>
    </location>
</feature>
<comment type="caution">
    <text evidence="6">The sequence shown here is derived from an EMBL/GenBank/DDBJ whole genome shotgun (WGS) entry which is preliminary data.</text>
</comment>
<accession>A0A7K1XXB0</accession>
<evidence type="ECO:0000259" key="5">
    <source>
        <dbReference type="Pfam" id="PF07715"/>
    </source>
</evidence>
<dbReference type="Gene3D" id="2.170.130.10">
    <property type="entry name" value="TonB-dependent receptor, plug domain"/>
    <property type="match status" value="1"/>
</dbReference>
<feature type="domain" description="TonB-dependent receptor plug" evidence="5">
    <location>
        <begin position="255"/>
        <end position="333"/>
    </location>
</feature>
<dbReference type="AlphaFoldDB" id="A0A7K1XXB0"/>
<dbReference type="GO" id="GO:0009279">
    <property type="term" value="C:cell outer membrane"/>
    <property type="evidence" value="ECO:0007669"/>
    <property type="project" value="UniProtKB-SubCell"/>
</dbReference>
<proteinExistence type="predicted"/>
<evidence type="ECO:0000256" key="4">
    <source>
        <dbReference type="SAM" id="SignalP"/>
    </source>
</evidence>
<dbReference type="Pfam" id="PF13715">
    <property type="entry name" value="CarbopepD_reg_2"/>
    <property type="match status" value="1"/>
</dbReference>
<gene>
    <name evidence="6" type="ORF">GS398_10040</name>
</gene>
<feature type="chain" id="PRO_5029819487" evidence="4">
    <location>
        <begin position="37"/>
        <end position="886"/>
    </location>
</feature>
<evidence type="ECO:0000256" key="1">
    <source>
        <dbReference type="ARBA" id="ARBA00004442"/>
    </source>
</evidence>
<keyword evidence="2" id="KW-0472">Membrane</keyword>